<comment type="caution">
    <text evidence="1">The sequence shown here is derived from an EMBL/GenBank/DDBJ whole genome shotgun (WGS) entry which is preliminary data.</text>
</comment>
<dbReference type="RefSeq" id="WP_183725854.1">
    <property type="nucleotide sequence ID" value="NZ_JACHBW010000011.1"/>
</dbReference>
<reference evidence="1 2" key="1">
    <citation type="submission" date="2020-08" db="EMBL/GenBank/DDBJ databases">
        <title>Above-ground endophytic microbial communities from plants in different locations in the United States.</title>
        <authorList>
            <person name="Frank C."/>
        </authorList>
    </citation>
    <scope>NUCLEOTIDE SEQUENCE [LARGE SCALE GENOMIC DNA]</scope>
    <source>
        <strain evidence="1 2">WP4_2_2</strain>
    </source>
</reference>
<sequence length="79" mass="8556">MLNLAFWRRDVMLYESTPALHRLMEESDVGDDIPAAALRLPAPAICVLPPADERSSPGGLAAVMAFEHAVKKEDGSFSC</sequence>
<keyword evidence="2" id="KW-1185">Reference proteome</keyword>
<organism evidence="1 2">
    <name type="scientific">Paraburkholderia bannensis</name>
    <dbReference type="NCBI Taxonomy" id="765414"/>
    <lineage>
        <taxon>Bacteria</taxon>
        <taxon>Pseudomonadati</taxon>
        <taxon>Pseudomonadota</taxon>
        <taxon>Betaproteobacteria</taxon>
        <taxon>Burkholderiales</taxon>
        <taxon>Burkholderiaceae</taxon>
        <taxon>Paraburkholderia</taxon>
    </lineage>
</organism>
<gene>
    <name evidence="1" type="ORF">F4827_003845</name>
</gene>
<dbReference type="EMBL" id="JACHBW010000011">
    <property type="protein sequence ID" value="MBB6103986.1"/>
    <property type="molecule type" value="Genomic_DNA"/>
</dbReference>
<evidence type="ECO:0000313" key="1">
    <source>
        <dbReference type="EMBL" id="MBB6103986.1"/>
    </source>
</evidence>
<dbReference type="Proteomes" id="UP000571554">
    <property type="component" value="Unassembled WGS sequence"/>
</dbReference>
<protein>
    <submittedName>
        <fullName evidence="1">Uncharacterized protein</fullName>
    </submittedName>
</protein>
<accession>A0A7W9U0F4</accession>
<proteinExistence type="predicted"/>
<evidence type="ECO:0000313" key="2">
    <source>
        <dbReference type="Proteomes" id="UP000571554"/>
    </source>
</evidence>
<dbReference type="AlphaFoldDB" id="A0A7W9U0F4"/>
<name>A0A7W9U0F4_9BURK</name>